<dbReference type="Proteomes" id="UP000315700">
    <property type="component" value="Chromosome"/>
</dbReference>
<dbReference type="KEGG" id="ccos:Pan44_20430"/>
<dbReference type="RefSeq" id="WP_145029705.1">
    <property type="nucleotide sequence ID" value="NZ_CP036271.1"/>
</dbReference>
<dbReference type="InterPro" id="IPR002921">
    <property type="entry name" value="Fungal_lipase-type"/>
</dbReference>
<dbReference type="Pfam" id="PF01764">
    <property type="entry name" value="Lipase_3"/>
    <property type="match status" value="1"/>
</dbReference>
<protein>
    <submittedName>
        <fullName evidence="2">Lipase (Class 3)</fullName>
    </submittedName>
</protein>
<name>A0A517SD26_9PLAN</name>
<dbReference type="CDD" id="cd00519">
    <property type="entry name" value="Lipase_3"/>
    <property type="match status" value="1"/>
</dbReference>
<dbReference type="PANTHER" id="PTHR45856:SF24">
    <property type="entry name" value="FUNGAL LIPASE-LIKE DOMAIN-CONTAINING PROTEIN"/>
    <property type="match status" value="1"/>
</dbReference>
<proteinExistence type="predicted"/>
<keyword evidence="3" id="KW-1185">Reference proteome</keyword>
<dbReference type="EMBL" id="CP036271">
    <property type="protein sequence ID" value="QDT54016.1"/>
    <property type="molecule type" value="Genomic_DNA"/>
</dbReference>
<gene>
    <name evidence="2" type="ORF">Pan44_20430</name>
</gene>
<organism evidence="2 3">
    <name type="scientific">Caulifigura coniformis</name>
    <dbReference type="NCBI Taxonomy" id="2527983"/>
    <lineage>
        <taxon>Bacteria</taxon>
        <taxon>Pseudomonadati</taxon>
        <taxon>Planctomycetota</taxon>
        <taxon>Planctomycetia</taxon>
        <taxon>Planctomycetales</taxon>
        <taxon>Planctomycetaceae</taxon>
        <taxon>Caulifigura</taxon>
    </lineage>
</organism>
<dbReference type="InterPro" id="IPR029058">
    <property type="entry name" value="AB_hydrolase_fold"/>
</dbReference>
<dbReference type="InterPro" id="IPR051218">
    <property type="entry name" value="Sec_MonoDiacylglyc_Lipase"/>
</dbReference>
<evidence type="ECO:0000313" key="2">
    <source>
        <dbReference type="EMBL" id="QDT54016.1"/>
    </source>
</evidence>
<dbReference type="PANTHER" id="PTHR45856">
    <property type="entry name" value="ALPHA/BETA-HYDROLASES SUPERFAMILY PROTEIN"/>
    <property type="match status" value="1"/>
</dbReference>
<dbReference type="Gene3D" id="3.40.50.1820">
    <property type="entry name" value="alpha/beta hydrolase"/>
    <property type="match status" value="1"/>
</dbReference>
<evidence type="ECO:0000259" key="1">
    <source>
        <dbReference type="Pfam" id="PF01764"/>
    </source>
</evidence>
<reference evidence="2 3" key="1">
    <citation type="submission" date="2019-02" db="EMBL/GenBank/DDBJ databases">
        <title>Deep-cultivation of Planctomycetes and their phenomic and genomic characterization uncovers novel biology.</title>
        <authorList>
            <person name="Wiegand S."/>
            <person name="Jogler M."/>
            <person name="Boedeker C."/>
            <person name="Pinto D."/>
            <person name="Vollmers J."/>
            <person name="Rivas-Marin E."/>
            <person name="Kohn T."/>
            <person name="Peeters S.H."/>
            <person name="Heuer A."/>
            <person name="Rast P."/>
            <person name="Oberbeckmann S."/>
            <person name="Bunk B."/>
            <person name="Jeske O."/>
            <person name="Meyerdierks A."/>
            <person name="Storesund J.E."/>
            <person name="Kallscheuer N."/>
            <person name="Luecker S."/>
            <person name="Lage O.M."/>
            <person name="Pohl T."/>
            <person name="Merkel B.J."/>
            <person name="Hornburger P."/>
            <person name="Mueller R.-W."/>
            <person name="Bruemmer F."/>
            <person name="Labrenz M."/>
            <person name="Spormann A.M."/>
            <person name="Op den Camp H."/>
            <person name="Overmann J."/>
            <person name="Amann R."/>
            <person name="Jetten M.S.M."/>
            <person name="Mascher T."/>
            <person name="Medema M.H."/>
            <person name="Devos D.P."/>
            <person name="Kaster A.-K."/>
            <person name="Ovreas L."/>
            <person name="Rohde M."/>
            <person name="Galperin M.Y."/>
            <person name="Jogler C."/>
        </authorList>
    </citation>
    <scope>NUCLEOTIDE SEQUENCE [LARGE SCALE GENOMIC DNA]</scope>
    <source>
        <strain evidence="2 3">Pan44</strain>
    </source>
</reference>
<dbReference type="InParanoid" id="A0A517SD26"/>
<dbReference type="SUPFAM" id="SSF53474">
    <property type="entry name" value="alpha/beta-Hydrolases"/>
    <property type="match status" value="1"/>
</dbReference>
<dbReference type="OrthoDB" id="5522031at2"/>
<sequence length="286" mass="31069">MPLTLDVSATTKTKGNAAWFATACDLAYLPETEGVPKFRELLNVDAKLVSVDNTQCYVCTSPTAIVCAFRGSECPNSLDGFKDWLLTNARNFLVLPEGRAGTDFAAAGVGARFHRGFIEALGEIWDPFFKAVDAEFSKQERPVFVTGHSLGGGLAVLAAWRLQRQMIPVQQVYTFGAPMTGNTAAAEAFAKEFPNRIYRFVDYRDMVPKLPTVSLLSNEYGHCLTEVLLGDDAAADGAQGTLGSIASRTTDQVLSLTIMDEIWNHLQSGISAHLMGSYLKEIDSQA</sequence>
<dbReference type="GO" id="GO:0006629">
    <property type="term" value="P:lipid metabolic process"/>
    <property type="evidence" value="ECO:0007669"/>
    <property type="project" value="InterPro"/>
</dbReference>
<feature type="domain" description="Fungal lipase-type" evidence="1">
    <location>
        <begin position="97"/>
        <end position="213"/>
    </location>
</feature>
<evidence type="ECO:0000313" key="3">
    <source>
        <dbReference type="Proteomes" id="UP000315700"/>
    </source>
</evidence>
<accession>A0A517SD26</accession>
<dbReference type="AlphaFoldDB" id="A0A517SD26"/>